<dbReference type="Proteomes" id="UP000749293">
    <property type="component" value="Unassembled WGS sequence"/>
</dbReference>
<feature type="compositionally biased region" description="Acidic residues" evidence="1">
    <location>
        <begin position="127"/>
        <end position="139"/>
    </location>
</feature>
<sequence length="403" mass="43336">MKDRVAISLPLETLIKDNCSLYPGDDHGGYRLNTVTQLDVRGTWTATVLKTSTSGKEQPQVLYKSRGQDLTRVMEDLLEQTAKMMNLHINQKGYTNLVSRSRSRHGHDHDHSHMSSCARCHAYSERSDDDDGDDKDDDEAVKSDNDDSSVTSDDSNWSAKAGRRPPSTDSGSAGGTTVPSAATTITTKLPAPPPPPPANVTEVTTFNPPPPPPVSAIPPPPLPRFQESDGAEKRVGGVPAMTRPHQPMPDPVPFEMRRPNPPPAHAAAAAAAAASAPRPEVPGPLRRTHYVARLALINVSWVGHLRCSTVNRIPLRATEITGAAIVAAEARGLHRNGGHGRGPVRAVIKGVRVGAFEIQVRCQVENVEALIDGFVKNGSLPSWADMPMPTIEVEVRIDSGRGN</sequence>
<dbReference type="RefSeq" id="XP_035321753.1">
    <property type="nucleotide sequence ID" value="XM_035468619.1"/>
</dbReference>
<evidence type="ECO:0000256" key="1">
    <source>
        <dbReference type="SAM" id="MobiDB-lite"/>
    </source>
</evidence>
<dbReference type="GeneID" id="55972874"/>
<comment type="caution">
    <text evidence="2">The sequence shown here is derived from an EMBL/GenBank/DDBJ whole genome shotgun (WGS) entry which is preliminary data.</text>
</comment>
<organism evidence="2 3">
    <name type="scientific">Geosmithia morbida</name>
    <dbReference type="NCBI Taxonomy" id="1094350"/>
    <lineage>
        <taxon>Eukaryota</taxon>
        <taxon>Fungi</taxon>
        <taxon>Dikarya</taxon>
        <taxon>Ascomycota</taxon>
        <taxon>Pezizomycotina</taxon>
        <taxon>Sordariomycetes</taxon>
        <taxon>Hypocreomycetidae</taxon>
        <taxon>Hypocreales</taxon>
        <taxon>Bionectriaceae</taxon>
        <taxon>Geosmithia</taxon>
    </lineage>
</organism>
<gene>
    <name evidence="2" type="ORF">GMORB2_6649</name>
</gene>
<keyword evidence="3" id="KW-1185">Reference proteome</keyword>
<feature type="compositionally biased region" description="Basic and acidic residues" evidence="1">
    <location>
        <begin position="226"/>
        <end position="235"/>
    </location>
</feature>
<feature type="region of interest" description="Disordered" evidence="1">
    <location>
        <begin position="258"/>
        <end position="280"/>
    </location>
</feature>
<feature type="region of interest" description="Disordered" evidence="1">
    <location>
        <begin position="124"/>
        <end position="246"/>
    </location>
</feature>
<evidence type="ECO:0000313" key="2">
    <source>
        <dbReference type="EMBL" id="KAF4123101.1"/>
    </source>
</evidence>
<evidence type="ECO:0000313" key="3">
    <source>
        <dbReference type="Proteomes" id="UP000749293"/>
    </source>
</evidence>
<dbReference type="AlphaFoldDB" id="A0A9P4YWQ4"/>
<feature type="compositionally biased region" description="Low complexity" evidence="1">
    <location>
        <begin position="176"/>
        <end position="189"/>
    </location>
</feature>
<reference evidence="2" key="1">
    <citation type="submission" date="2020-03" db="EMBL/GenBank/DDBJ databases">
        <title>Site-based positive gene gene selection in Geosmithia morbida across the United States reveals a broad range of putative effectors and factors for local host and environmental adapation.</title>
        <authorList>
            <person name="Onufrak A."/>
            <person name="Murdoch R.W."/>
            <person name="Gazis R."/>
            <person name="Huff M."/>
            <person name="Staton M."/>
            <person name="Klingeman W."/>
            <person name="Hadziabdic D."/>
        </authorList>
    </citation>
    <scope>NUCLEOTIDE SEQUENCE</scope>
    <source>
        <strain evidence="2">1262</strain>
    </source>
</reference>
<dbReference type="EMBL" id="JAANYQ010000007">
    <property type="protein sequence ID" value="KAF4123101.1"/>
    <property type="molecule type" value="Genomic_DNA"/>
</dbReference>
<feature type="compositionally biased region" description="Pro residues" evidence="1">
    <location>
        <begin position="207"/>
        <end position="223"/>
    </location>
</feature>
<feature type="compositionally biased region" description="Low complexity" evidence="1">
    <location>
        <begin position="265"/>
        <end position="278"/>
    </location>
</feature>
<protein>
    <submittedName>
        <fullName evidence="2">Uncharacterized protein</fullName>
    </submittedName>
</protein>
<proteinExistence type="predicted"/>
<accession>A0A9P4YWQ4</accession>
<name>A0A9P4YWQ4_9HYPO</name>